<reference evidence="1" key="1">
    <citation type="submission" date="2019-04" db="EMBL/GenBank/DDBJ databases">
        <title>Microbes associate with the intestines of laboratory mice.</title>
        <authorList>
            <person name="Navarre W."/>
            <person name="Wong E."/>
            <person name="Huang K."/>
            <person name="Tropini C."/>
            <person name="Ng K."/>
            <person name="Yu B."/>
        </authorList>
    </citation>
    <scope>NUCLEOTIDE SEQUENCE</scope>
    <source>
        <strain evidence="1">NM04_E33</strain>
    </source>
</reference>
<gene>
    <name evidence="1" type="ORF">E5331_15100</name>
</gene>
<dbReference type="EMBL" id="SRYB01000027">
    <property type="protein sequence ID" value="TGY77309.1"/>
    <property type="molecule type" value="Genomic_DNA"/>
</dbReference>
<accession>A0AC61RBC4</accession>
<dbReference type="Proteomes" id="UP000306319">
    <property type="component" value="Unassembled WGS sequence"/>
</dbReference>
<proteinExistence type="predicted"/>
<comment type="caution">
    <text evidence="1">The sequence shown here is derived from an EMBL/GenBank/DDBJ whole genome shotgun (WGS) entry which is preliminary data.</text>
</comment>
<name>A0AC61RBC4_9BACT</name>
<evidence type="ECO:0000313" key="1">
    <source>
        <dbReference type="EMBL" id="TGY77309.1"/>
    </source>
</evidence>
<sequence>MKSFPSFIHRGTGWCNSHYPTRNFHVNKRRPKTDTNRFVPNQNRTKTEQKNQIIDLIRTNVLITRIELAKQLGLHESSVQRRLDALVREGRLHHIGPTNGGSWEVIE</sequence>
<evidence type="ECO:0000313" key="2">
    <source>
        <dbReference type="Proteomes" id="UP000306319"/>
    </source>
</evidence>
<organism evidence="1 2">
    <name type="scientific">Lepagella muris</name>
    <dbReference type="NCBI Taxonomy" id="3032870"/>
    <lineage>
        <taxon>Bacteria</taxon>
        <taxon>Pseudomonadati</taxon>
        <taxon>Bacteroidota</taxon>
        <taxon>Bacteroidia</taxon>
        <taxon>Bacteroidales</taxon>
        <taxon>Muribaculaceae</taxon>
        <taxon>Lepagella</taxon>
    </lineage>
</organism>
<protein>
    <submittedName>
        <fullName evidence="1">Winged helix-turn-helix transcriptional regulator</fullName>
    </submittedName>
</protein>
<keyword evidence="2" id="KW-1185">Reference proteome</keyword>